<protein>
    <submittedName>
        <fullName evidence="2">Tantalus domain-containing protein</fullName>
    </submittedName>
</protein>
<dbReference type="AlphaFoldDB" id="A0A1A9ZSB6"/>
<reference evidence="3" key="1">
    <citation type="submission" date="2014-03" db="EMBL/GenBank/DDBJ databases">
        <authorList>
            <person name="Aksoy S."/>
            <person name="Warren W."/>
            <person name="Wilson R.K."/>
        </authorList>
    </citation>
    <scope>NUCLEOTIDE SEQUENCE [LARGE SCALE GENOMIC DNA]</scope>
    <source>
        <strain evidence="3">IAEA</strain>
    </source>
</reference>
<feature type="region of interest" description="Disordered" evidence="1">
    <location>
        <begin position="106"/>
        <end position="126"/>
    </location>
</feature>
<organism evidence="2 3">
    <name type="scientific">Glossina pallidipes</name>
    <name type="common">Tsetse fly</name>
    <dbReference type="NCBI Taxonomy" id="7398"/>
    <lineage>
        <taxon>Eukaryota</taxon>
        <taxon>Metazoa</taxon>
        <taxon>Ecdysozoa</taxon>
        <taxon>Arthropoda</taxon>
        <taxon>Hexapoda</taxon>
        <taxon>Insecta</taxon>
        <taxon>Pterygota</taxon>
        <taxon>Neoptera</taxon>
        <taxon>Endopterygota</taxon>
        <taxon>Diptera</taxon>
        <taxon>Brachycera</taxon>
        <taxon>Muscomorpha</taxon>
        <taxon>Hippoboscoidea</taxon>
        <taxon>Glossinidae</taxon>
        <taxon>Glossina</taxon>
    </lineage>
</organism>
<dbReference type="Proteomes" id="UP000092445">
    <property type="component" value="Unassembled WGS sequence"/>
</dbReference>
<evidence type="ECO:0000313" key="2">
    <source>
        <dbReference type="EnsemblMetazoa" id="GPAI023461-PA"/>
    </source>
</evidence>
<keyword evidence="3" id="KW-1185">Reference proteome</keyword>
<proteinExistence type="predicted"/>
<evidence type="ECO:0000313" key="3">
    <source>
        <dbReference type="Proteomes" id="UP000092445"/>
    </source>
</evidence>
<evidence type="ECO:0000256" key="1">
    <source>
        <dbReference type="SAM" id="MobiDB-lite"/>
    </source>
</evidence>
<name>A0A1A9ZSB6_GLOPL</name>
<dbReference type="VEuPathDB" id="VectorBase:GPAI023461"/>
<dbReference type="EnsemblMetazoa" id="GPAI023461-RA">
    <property type="protein sequence ID" value="GPAI023461-PA"/>
    <property type="gene ID" value="GPAI023461"/>
</dbReference>
<accession>A0A1A9ZSB6</accession>
<reference evidence="2" key="2">
    <citation type="submission" date="2020-05" db="UniProtKB">
        <authorList>
            <consortium name="EnsemblMetazoa"/>
        </authorList>
    </citation>
    <scope>IDENTIFICATION</scope>
    <source>
        <strain evidence="2">IAEA</strain>
    </source>
</reference>
<sequence length="247" mass="28376">MDRVVLGIANINFQQENSKKVGEGPALTRCQITSIEMEPLKGLLDKTGQWRVNHINSDKTMGNVNSAQEIQVVSHENTGGAKISRDDRRTNAFIERRILIPRASKDESAFGNKRRSIMKPSKPNNQKIKDFTMLRPRDIKRIYMKKTKLTNFKPSALETIFEEPNALQGNDIDELEHARLIGNRKIKRYLSCHNGLDQNKALANKRRAKIKKTFSGRSALIKVSLEEFLKKLNERRDKEENVVSVWH</sequence>